<gene>
    <name evidence="2" type="ORF">H9701_09920</name>
</gene>
<feature type="coiled-coil region" evidence="1">
    <location>
        <begin position="34"/>
        <end position="61"/>
    </location>
</feature>
<dbReference type="AlphaFoldDB" id="A0A9D2T177"/>
<dbReference type="Proteomes" id="UP000823882">
    <property type="component" value="Unassembled WGS sequence"/>
</dbReference>
<dbReference type="EMBL" id="DWWJ01000188">
    <property type="protein sequence ID" value="HJC41849.1"/>
    <property type="molecule type" value="Genomic_DNA"/>
</dbReference>
<reference evidence="2" key="1">
    <citation type="journal article" date="2021" name="PeerJ">
        <title>Extensive microbial diversity within the chicken gut microbiome revealed by metagenomics and culture.</title>
        <authorList>
            <person name="Gilroy R."/>
            <person name="Ravi A."/>
            <person name="Getino M."/>
            <person name="Pursley I."/>
            <person name="Horton D.L."/>
            <person name="Alikhan N.F."/>
            <person name="Baker D."/>
            <person name="Gharbi K."/>
            <person name="Hall N."/>
            <person name="Watson M."/>
            <person name="Adriaenssens E.M."/>
            <person name="Foster-Nyarko E."/>
            <person name="Jarju S."/>
            <person name="Secka A."/>
            <person name="Antonio M."/>
            <person name="Oren A."/>
            <person name="Chaudhuri R.R."/>
            <person name="La Ragione R."/>
            <person name="Hildebrand F."/>
            <person name="Pallen M.J."/>
        </authorList>
    </citation>
    <scope>NUCLEOTIDE SEQUENCE</scope>
    <source>
        <strain evidence="2">CHK186-1790</strain>
    </source>
</reference>
<organism evidence="2 3">
    <name type="scientific">Candidatus Intestinimonas pullistercoris</name>
    <dbReference type="NCBI Taxonomy" id="2838623"/>
    <lineage>
        <taxon>Bacteria</taxon>
        <taxon>Bacillati</taxon>
        <taxon>Bacillota</taxon>
        <taxon>Clostridia</taxon>
        <taxon>Eubacteriales</taxon>
        <taxon>Intestinimonas</taxon>
    </lineage>
</organism>
<sequence length="87" mass="10069">MERLTRKNAAGTWELDPDRLPEAAERLARYECFVQELPRELEQISAELEELRAAGKEKTVKFRELMAKKLTDRSLLLRLEEAGLAEP</sequence>
<reference evidence="2" key="2">
    <citation type="submission" date="2021-04" db="EMBL/GenBank/DDBJ databases">
        <authorList>
            <person name="Gilroy R."/>
        </authorList>
    </citation>
    <scope>NUCLEOTIDE SEQUENCE</scope>
    <source>
        <strain evidence="2">CHK186-1790</strain>
    </source>
</reference>
<name>A0A9D2T177_9FIRM</name>
<proteinExistence type="predicted"/>
<evidence type="ECO:0000313" key="3">
    <source>
        <dbReference type="Proteomes" id="UP000823882"/>
    </source>
</evidence>
<protein>
    <submittedName>
        <fullName evidence="2">Uncharacterized protein</fullName>
    </submittedName>
</protein>
<keyword evidence="1" id="KW-0175">Coiled coil</keyword>
<evidence type="ECO:0000313" key="2">
    <source>
        <dbReference type="EMBL" id="HJC41849.1"/>
    </source>
</evidence>
<comment type="caution">
    <text evidence="2">The sequence shown here is derived from an EMBL/GenBank/DDBJ whole genome shotgun (WGS) entry which is preliminary data.</text>
</comment>
<evidence type="ECO:0000256" key="1">
    <source>
        <dbReference type="SAM" id="Coils"/>
    </source>
</evidence>
<accession>A0A9D2T177</accession>